<evidence type="ECO:0008006" key="3">
    <source>
        <dbReference type="Google" id="ProtNLM"/>
    </source>
</evidence>
<dbReference type="EMBL" id="BMHF01000020">
    <property type="protein sequence ID" value="GGA49836.1"/>
    <property type="molecule type" value="Genomic_DNA"/>
</dbReference>
<organism evidence="1 2">
    <name type="scientific">Paenibacillus physcomitrellae</name>
    <dbReference type="NCBI Taxonomy" id="1619311"/>
    <lineage>
        <taxon>Bacteria</taxon>
        <taxon>Bacillati</taxon>
        <taxon>Bacillota</taxon>
        <taxon>Bacilli</taxon>
        <taxon>Bacillales</taxon>
        <taxon>Paenibacillaceae</taxon>
        <taxon>Paenibacillus</taxon>
    </lineage>
</organism>
<evidence type="ECO:0000313" key="2">
    <source>
        <dbReference type="Proteomes" id="UP000609323"/>
    </source>
</evidence>
<dbReference type="Proteomes" id="UP000609323">
    <property type="component" value="Unassembled WGS sequence"/>
</dbReference>
<comment type="caution">
    <text evidence="1">The sequence shown here is derived from an EMBL/GenBank/DDBJ whole genome shotgun (WGS) entry which is preliminary data.</text>
</comment>
<keyword evidence="2" id="KW-1185">Reference proteome</keyword>
<evidence type="ECO:0000313" key="1">
    <source>
        <dbReference type="EMBL" id="GGA49836.1"/>
    </source>
</evidence>
<reference evidence="2" key="1">
    <citation type="journal article" date="2019" name="Int. J. Syst. Evol. Microbiol.">
        <title>The Global Catalogue of Microorganisms (GCM) 10K type strain sequencing project: providing services to taxonomists for standard genome sequencing and annotation.</title>
        <authorList>
            <consortium name="The Broad Institute Genomics Platform"/>
            <consortium name="The Broad Institute Genome Sequencing Center for Infectious Disease"/>
            <person name="Wu L."/>
            <person name="Ma J."/>
        </authorList>
    </citation>
    <scope>NUCLEOTIDE SEQUENCE [LARGE SCALE GENOMIC DNA]</scope>
    <source>
        <strain evidence="2">CGMCC 1.15044</strain>
    </source>
</reference>
<protein>
    <recommendedName>
        <fullName evidence="3">Transposase</fullName>
    </recommendedName>
</protein>
<name>A0ABQ1GSX7_9BACL</name>
<gene>
    <name evidence="1" type="ORF">GCM10010917_38920</name>
</gene>
<proteinExistence type="predicted"/>
<dbReference type="RefSeq" id="WP_157739608.1">
    <property type="nucleotide sequence ID" value="NZ_BMHF01000020.1"/>
</dbReference>
<accession>A0ABQ1GSX7</accession>
<sequence length="48" mass="5775">MTKIKELLQDIKLNQEIWGRVKKYVDLCMFRVWKGFMEKEIGIVEVGM</sequence>